<feature type="domain" description="FAD-binding FR-type" evidence="17">
    <location>
        <begin position="46"/>
        <end position="150"/>
    </location>
</feature>
<comment type="similarity">
    <text evidence="3">Belongs to the flavoprotein pyridine nucleotide cytochrome reductase family.</text>
</comment>
<dbReference type="OrthoDB" id="432685at2759"/>
<dbReference type="FunFam" id="2.40.30.10:FF:000032">
    <property type="entry name" value="NADH-cytochrome b5 reductase"/>
    <property type="match status" value="1"/>
</dbReference>
<evidence type="ECO:0000256" key="5">
    <source>
        <dbReference type="ARBA" id="ARBA00022630"/>
    </source>
</evidence>
<evidence type="ECO:0000256" key="12">
    <source>
        <dbReference type="ARBA" id="ARBA00023128"/>
    </source>
</evidence>
<dbReference type="PANTHER" id="PTHR19370">
    <property type="entry name" value="NADH-CYTOCHROME B5 REDUCTASE"/>
    <property type="match status" value="1"/>
</dbReference>
<protein>
    <recommendedName>
        <fullName evidence="4">cytochrome-b5 reductase</fullName>
        <ecNumber evidence="4">1.6.2.2</ecNumber>
    </recommendedName>
</protein>
<dbReference type="InterPro" id="IPR001834">
    <property type="entry name" value="CBR-like"/>
</dbReference>
<evidence type="ECO:0000313" key="18">
    <source>
        <dbReference type="EMBL" id="CCD24044.1"/>
    </source>
</evidence>
<dbReference type="InterPro" id="IPR008333">
    <property type="entry name" value="Cbr1-like_FAD-bd_dom"/>
</dbReference>
<keyword evidence="19" id="KW-1185">Reference proteome</keyword>
<evidence type="ECO:0000256" key="8">
    <source>
        <dbReference type="ARBA" id="ARBA00022827"/>
    </source>
</evidence>
<dbReference type="RefSeq" id="XP_003669287.1">
    <property type="nucleotide sequence ID" value="XM_003669239.1"/>
</dbReference>
<dbReference type="KEGG" id="ndi:NDAI_0C03840"/>
<dbReference type="CDD" id="cd06183">
    <property type="entry name" value="cyt_b5_reduct_like"/>
    <property type="match status" value="1"/>
</dbReference>
<comment type="subcellular location">
    <subcellularLocation>
        <location evidence="2">Mitochondrion outer membrane</location>
        <topology evidence="2">Single-pass membrane protein</topology>
    </subcellularLocation>
</comment>
<evidence type="ECO:0000256" key="16">
    <source>
        <dbReference type="SAM" id="Phobius"/>
    </source>
</evidence>
<dbReference type="GeneID" id="11496477"/>
<comment type="cofactor">
    <cofactor evidence="1 15">
        <name>FAD</name>
        <dbReference type="ChEBI" id="CHEBI:57692"/>
    </cofactor>
</comment>
<evidence type="ECO:0000256" key="3">
    <source>
        <dbReference type="ARBA" id="ARBA00006105"/>
    </source>
</evidence>
<feature type="binding site" evidence="15">
    <location>
        <position position="101"/>
    </location>
    <ligand>
        <name>FAD</name>
        <dbReference type="ChEBI" id="CHEBI:57692"/>
    </ligand>
</feature>
<comment type="catalytic activity">
    <reaction evidence="14">
        <text>2 Fe(III)-[cytochrome b5] + NADH = 2 Fe(II)-[cytochrome b5] + NAD(+) + H(+)</text>
        <dbReference type="Rhea" id="RHEA:46680"/>
        <dbReference type="Rhea" id="RHEA-COMP:10438"/>
        <dbReference type="Rhea" id="RHEA-COMP:10439"/>
        <dbReference type="ChEBI" id="CHEBI:15378"/>
        <dbReference type="ChEBI" id="CHEBI:29033"/>
        <dbReference type="ChEBI" id="CHEBI:29034"/>
        <dbReference type="ChEBI" id="CHEBI:57540"/>
        <dbReference type="ChEBI" id="CHEBI:57945"/>
        <dbReference type="EC" id="1.6.2.2"/>
    </reaction>
</comment>
<keyword evidence="10" id="KW-0560">Oxidoreductase</keyword>
<dbReference type="Pfam" id="PF00175">
    <property type="entry name" value="NAD_binding_1"/>
    <property type="match status" value="1"/>
</dbReference>
<dbReference type="GO" id="GO:0005741">
    <property type="term" value="C:mitochondrial outer membrane"/>
    <property type="evidence" value="ECO:0007669"/>
    <property type="project" value="UniProtKB-SubCell"/>
</dbReference>
<reference evidence="18 19" key="1">
    <citation type="journal article" date="2011" name="Proc. Natl. Acad. Sci. U.S.A.">
        <title>Evolutionary erosion of yeast sex chromosomes by mating-type switching accidents.</title>
        <authorList>
            <person name="Gordon J.L."/>
            <person name="Armisen D."/>
            <person name="Proux-Wera E."/>
            <person name="Oheigeartaigh S.S."/>
            <person name="Byrne K.P."/>
            <person name="Wolfe K.H."/>
        </authorList>
    </citation>
    <scope>NUCLEOTIDE SEQUENCE [LARGE SCALE GENOMIC DNA]</scope>
    <source>
        <strain evidence="19">ATCC 10597 / BCRC 20456 / CBS 421 / NBRC 0211 / NRRL Y-12639</strain>
    </source>
</reference>
<dbReference type="SUPFAM" id="SSF52343">
    <property type="entry name" value="Ferredoxin reductase-like, C-terminal NADP-linked domain"/>
    <property type="match status" value="1"/>
</dbReference>
<evidence type="ECO:0000256" key="10">
    <source>
        <dbReference type="ARBA" id="ARBA00023002"/>
    </source>
</evidence>
<evidence type="ECO:0000256" key="9">
    <source>
        <dbReference type="ARBA" id="ARBA00022989"/>
    </source>
</evidence>
<evidence type="ECO:0000313" key="19">
    <source>
        <dbReference type="Proteomes" id="UP000000689"/>
    </source>
</evidence>
<feature type="binding site" evidence="15">
    <location>
        <position position="124"/>
    </location>
    <ligand>
        <name>FAD</name>
        <dbReference type="ChEBI" id="CHEBI:57692"/>
    </ligand>
</feature>
<dbReference type="InterPro" id="IPR017938">
    <property type="entry name" value="Riboflavin_synthase-like_b-brl"/>
</dbReference>
<dbReference type="STRING" id="1071378.G0W8D3"/>
<evidence type="ECO:0000259" key="17">
    <source>
        <dbReference type="PROSITE" id="PS51384"/>
    </source>
</evidence>
<proteinExistence type="inferred from homology"/>
<feature type="transmembrane region" description="Helical" evidence="16">
    <location>
        <begin position="12"/>
        <end position="29"/>
    </location>
</feature>
<dbReference type="PRINTS" id="PR00406">
    <property type="entry name" value="CYTB5RDTASE"/>
</dbReference>
<evidence type="ECO:0000256" key="14">
    <source>
        <dbReference type="ARBA" id="ARBA00047682"/>
    </source>
</evidence>
<dbReference type="EMBL" id="HE580269">
    <property type="protein sequence ID" value="CCD24044.1"/>
    <property type="molecule type" value="Genomic_DNA"/>
</dbReference>
<dbReference type="InterPro" id="IPR017927">
    <property type="entry name" value="FAD-bd_FR_type"/>
</dbReference>
<keyword evidence="7" id="KW-1000">Mitochondrion outer membrane</keyword>
<name>G0W8D3_NAUDC</name>
<evidence type="ECO:0000256" key="6">
    <source>
        <dbReference type="ARBA" id="ARBA00022692"/>
    </source>
</evidence>
<sequence>MSLRSRSTSRYIPVAIGAVAVAISAYYLARKRGSLIGPEVVLKGDGQWVDIPLYKIEKESHDVDRLIFKLPKEDAVLGLPLCGAVFAKYVTEKGNNVVRPYTPISDIHAKGFFELCIKKYPGGKMSGRMHSLKPGDTMTFKGPIKKWQWEPNSFEEITLLAAGTGTTPLYQLASHIAKNPKDTTKVNIFYGNKTPGDILLKKEWKELEEKYPDQINVQCFVDEVRDAEKDNFKGHIGFITKEFIEKMHQALIKTRIFSFVDHQDL</sequence>
<dbReference type="PANTHER" id="PTHR19370:SF171">
    <property type="entry name" value="NADH-CYTOCHROME B5 REDUCTASE 2"/>
    <property type="match status" value="1"/>
</dbReference>
<organism evidence="18 19">
    <name type="scientific">Naumovozyma dairenensis (strain ATCC 10597 / BCRC 20456 / CBS 421 / NBRC 0211 / NRRL Y-12639)</name>
    <name type="common">Saccharomyces dairenensis</name>
    <dbReference type="NCBI Taxonomy" id="1071378"/>
    <lineage>
        <taxon>Eukaryota</taxon>
        <taxon>Fungi</taxon>
        <taxon>Dikarya</taxon>
        <taxon>Ascomycota</taxon>
        <taxon>Saccharomycotina</taxon>
        <taxon>Saccharomycetes</taxon>
        <taxon>Saccharomycetales</taxon>
        <taxon>Saccharomycetaceae</taxon>
        <taxon>Naumovozyma</taxon>
    </lineage>
</organism>
<evidence type="ECO:0000256" key="13">
    <source>
        <dbReference type="ARBA" id="ARBA00023136"/>
    </source>
</evidence>
<dbReference type="GO" id="GO:0006696">
    <property type="term" value="P:ergosterol biosynthetic process"/>
    <property type="evidence" value="ECO:0007669"/>
    <property type="project" value="TreeGrafter"/>
</dbReference>
<keyword evidence="9 16" id="KW-1133">Transmembrane helix</keyword>
<evidence type="ECO:0000256" key="4">
    <source>
        <dbReference type="ARBA" id="ARBA00012011"/>
    </source>
</evidence>
<keyword evidence="5 15" id="KW-0285">Flavoprotein</keyword>
<dbReference type="Proteomes" id="UP000000689">
    <property type="component" value="Chromosome 3"/>
</dbReference>
<feature type="binding site" evidence="15">
    <location>
        <position position="118"/>
    </location>
    <ligand>
        <name>FAD</name>
        <dbReference type="ChEBI" id="CHEBI:57692"/>
    </ligand>
</feature>
<dbReference type="InterPro" id="IPR039261">
    <property type="entry name" value="FNR_nucleotide-bd"/>
</dbReference>
<feature type="binding site" evidence="15">
    <location>
        <position position="167"/>
    </location>
    <ligand>
        <name>FAD</name>
        <dbReference type="ChEBI" id="CHEBI:57692"/>
    </ligand>
</feature>
<evidence type="ECO:0000256" key="1">
    <source>
        <dbReference type="ARBA" id="ARBA00001974"/>
    </source>
</evidence>
<dbReference type="Gene3D" id="2.40.30.10">
    <property type="entry name" value="Translation factors"/>
    <property type="match status" value="1"/>
</dbReference>
<feature type="binding site" evidence="15">
    <location>
        <position position="126"/>
    </location>
    <ligand>
        <name>FAD</name>
        <dbReference type="ChEBI" id="CHEBI:57692"/>
    </ligand>
</feature>
<dbReference type="PROSITE" id="PS51384">
    <property type="entry name" value="FAD_FR"/>
    <property type="match status" value="1"/>
</dbReference>
<keyword evidence="8 15" id="KW-0274">FAD</keyword>
<keyword evidence="11" id="KW-0520">NAD</keyword>
<dbReference type="GO" id="GO:0090524">
    <property type="term" value="F:cytochrome-b5 reductase activity, acting on NADH"/>
    <property type="evidence" value="ECO:0007669"/>
    <property type="project" value="UniProtKB-EC"/>
</dbReference>
<keyword evidence="6 16" id="KW-0812">Transmembrane</keyword>
<dbReference type="AlphaFoldDB" id="G0W8D3"/>
<evidence type="ECO:0000256" key="7">
    <source>
        <dbReference type="ARBA" id="ARBA00022787"/>
    </source>
</evidence>
<keyword evidence="12" id="KW-0496">Mitochondrion</keyword>
<dbReference type="EC" id="1.6.2.2" evidence="4"/>
<dbReference type="HOGENOM" id="CLU_003827_9_2_1"/>
<gene>
    <name evidence="18" type="primary">NDAI0C03840</name>
    <name evidence="18" type="ordered locus">NDAI_0C03840</name>
</gene>
<keyword evidence="13 16" id="KW-0472">Membrane</keyword>
<dbReference type="Pfam" id="PF00970">
    <property type="entry name" value="FAD_binding_6"/>
    <property type="match status" value="1"/>
</dbReference>
<feature type="binding site" evidence="15">
    <location>
        <position position="100"/>
    </location>
    <ligand>
        <name>FAD</name>
        <dbReference type="ChEBI" id="CHEBI:57692"/>
    </ligand>
</feature>
<feature type="binding site" evidence="15">
    <location>
        <position position="125"/>
    </location>
    <ligand>
        <name>FAD</name>
        <dbReference type="ChEBI" id="CHEBI:57692"/>
    </ligand>
</feature>
<dbReference type="SUPFAM" id="SSF63380">
    <property type="entry name" value="Riboflavin synthase domain-like"/>
    <property type="match status" value="1"/>
</dbReference>
<dbReference type="eggNOG" id="KOG0534">
    <property type="taxonomic scope" value="Eukaryota"/>
</dbReference>
<dbReference type="InterPro" id="IPR001433">
    <property type="entry name" value="OxRdtase_FAD/NAD-bd"/>
</dbReference>
<dbReference type="Gene3D" id="3.40.50.80">
    <property type="entry name" value="Nucleotide-binding domain of ferredoxin-NADP reductase (FNR) module"/>
    <property type="match status" value="1"/>
</dbReference>
<feature type="binding site" evidence="15">
    <location>
        <position position="99"/>
    </location>
    <ligand>
        <name>FAD</name>
        <dbReference type="ChEBI" id="CHEBI:57692"/>
    </ligand>
</feature>
<evidence type="ECO:0000256" key="15">
    <source>
        <dbReference type="PIRSR" id="PIRSR601834-1"/>
    </source>
</evidence>
<accession>G0W8D3</accession>
<evidence type="ECO:0000256" key="2">
    <source>
        <dbReference type="ARBA" id="ARBA00004572"/>
    </source>
</evidence>
<evidence type="ECO:0000256" key="11">
    <source>
        <dbReference type="ARBA" id="ARBA00023027"/>
    </source>
</evidence>